<dbReference type="Pfam" id="PF10408">
    <property type="entry name" value="Ufd2P_core"/>
    <property type="match status" value="1"/>
</dbReference>
<dbReference type="PROSITE" id="PS51698">
    <property type="entry name" value="U_BOX"/>
    <property type="match status" value="1"/>
</dbReference>
<dbReference type="InterPro" id="IPR019474">
    <property type="entry name" value="Ub_conjug_fac_E4_core"/>
</dbReference>
<proteinExistence type="inferred from homology"/>
<comment type="pathway">
    <text evidence="4">Protein modification; protein ubiquitination.</text>
</comment>
<dbReference type="SMART" id="SM00504">
    <property type="entry name" value="Ubox"/>
    <property type="match status" value="1"/>
</dbReference>
<name>A0A8H6F5P1_CANAX</name>
<evidence type="ECO:0000313" key="13">
    <source>
        <dbReference type="EMBL" id="KAF6072223.1"/>
    </source>
</evidence>
<dbReference type="SUPFAM" id="SSF57850">
    <property type="entry name" value="RING/U-box"/>
    <property type="match status" value="1"/>
</dbReference>
<dbReference type="FunFam" id="3.30.40.10:FF:000055">
    <property type="entry name" value="Ubiquitin conjugation factor e4 a"/>
    <property type="match status" value="1"/>
</dbReference>
<evidence type="ECO:0000256" key="5">
    <source>
        <dbReference type="ARBA" id="ARBA00007434"/>
    </source>
</evidence>
<accession>A0A8H6F5P1</accession>
<evidence type="ECO:0000256" key="1">
    <source>
        <dbReference type="ARBA" id="ARBA00000900"/>
    </source>
</evidence>
<dbReference type="EC" id="2.3.2.27" evidence="6"/>
<feature type="compositionally biased region" description="Low complexity" evidence="11">
    <location>
        <begin position="30"/>
        <end position="48"/>
    </location>
</feature>
<protein>
    <recommendedName>
        <fullName evidence="6">RING-type E3 ubiquitin transferase</fullName>
        <ecNumber evidence="6">2.3.2.27</ecNumber>
    </recommendedName>
</protein>
<keyword evidence="10" id="KW-0539">Nucleus</keyword>
<evidence type="ECO:0000256" key="10">
    <source>
        <dbReference type="ARBA" id="ARBA00023242"/>
    </source>
</evidence>
<evidence type="ECO:0000256" key="2">
    <source>
        <dbReference type="ARBA" id="ARBA00004123"/>
    </source>
</evidence>
<evidence type="ECO:0000256" key="6">
    <source>
        <dbReference type="ARBA" id="ARBA00012483"/>
    </source>
</evidence>
<feature type="compositionally biased region" description="Pro residues" evidence="11">
    <location>
        <begin position="58"/>
        <end position="68"/>
    </location>
</feature>
<comment type="similarity">
    <text evidence="5">Belongs to the ubiquitin conjugation factor E4 family.</text>
</comment>
<dbReference type="GO" id="GO:0000209">
    <property type="term" value="P:protein polyubiquitination"/>
    <property type="evidence" value="ECO:0007669"/>
    <property type="project" value="TreeGrafter"/>
</dbReference>
<dbReference type="PANTHER" id="PTHR13931">
    <property type="entry name" value="UBIQUITINATION FACTOR E4"/>
    <property type="match status" value="1"/>
</dbReference>
<dbReference type="GO" id="GO:0036503">
    <property type="term" value="P:ERAD pathway"/>
    <property type="evidence" value="ECO:0007669"/>
    <property type="project" value="InterPro"/>
</dbReference>
<keyword evidence="7" id="KW-0963">Cytoplasm</keyword>
<comment type="caution">
    <text evidence="13">The sequence shown here is derived from an EMBL/GenBank/DDBJ whole genome shotgun (WGS) entry which is preliminary data.</text>
</comment>
<evidence type="ECO:0000256" key="3">
    <source>
        <dbReference type="ARBA" id="ARBA00004496"/>
    </source>
</evidence>
<evidence type="ECO:0000256" key="8">
    <source>
        <dbReference type="ARBA" id="ARBA00022679"/>
    </source>
</evidence>
<dbReference type="UniPathway" id="UPA00143"/>
<dbReference type="PANTHER" id="PTHR13931:SF2">
    <property type="entry name" value="UBIQUITIN CONJUGATION FACTOR E4 B"/>
    <property type="match status" value="1"/>
</dbReference>
<dbReference type="GO" id="GO:0000151">
    <property type="term" value="C:ubiquitin ligase complex"/>
    <property type="evidence" value="ECO:0007669"/>
    <property type="project" value="InterPro"/>
</dbReference>
<feature type="domain" description="U-box" evidence="12">
    <location>
        <begin position="902"/>
        <end position="976"/>
    </location>
</feature>
<keyword evidence="8" id="KW-0808">Transferase</keyword>
<dbReference type="InterPro" id="IPR003613">
    <property type="entry name" value="Ubox_domain"/>
</dbReference>
<evidence type="ECO:0000256" key="4">
    <source>
        <dbReference type="ARBA" id="ARBA00004906"/>
    </source>
</evidence>
<evidence type="ECO:0000256" key="7">
    <source>
        <dbReference type="ARBA" id="ARBA00022490"/>
    </source>
</evidence>
<dbReference type="GO" id="GO:0006511">
    <property type="term" value="P:ubiquitin-dependent protein catabolic process"/>
    <property type="evidence" value="ECO:0007669"/>
    <property type="project" value="InterPro"/>
</dbReference>
<sequence length="989" mass="113745">MSSADDVRAKRLAKLASSANTTPNRQQSPTADTSTTNVATTVATNDNNTKSEKTTPNTPKPISEPPAKPTVSDHTPVDQTLSKEDQISSWIKLELEYIFRATTTKSSDSSKGLIFLPNLAYELSDSNVKLNEDHIESIFMEILTELGVPKQYKTPMEYLYTVYHNAFKTKRTLAVKSLFYEDKVAILNKIISLVAAYGNMSFQMPDIFGDLSSFLSDIIQVSIEEESLLELLNLFFPYLSARLYQANLNERNYLNYISVFQFLVSIKPVAAIFSQIKGFQPPDKTKALDYEHKTLLGPLLRISPLLDNMASFYFGQETNSMSPVQINNLYGSMQTEYKVIIDHLFVIIDKLIRGSTKTREDLLQWLGNLINLSHLRRGSHADFKKLASDGIMYNISVVFIRLSLPFLDYPTFGKIDKIDVDYFFKSDLIDIKEESRVNSTIEESNEYYAKRKQESLSDNLTPTPPPNFISDCFNLTLAYLHYGVGGIFVKYDRVKRQLDQMEQRLEAIESEHPIPGMNPMMQQLMRRELPNLKNAIINMRAQRHVIKAIFDDRDHQLEIFDFVVGATTFITRLIDPQHKYPQVKLSIPIFKISNVSQLDDHEFLKTKTPEPWKYYPEFILEGIINYCKFSTRFIGCPLVSNENKLNIFVEFSTILLRCPELIGNPHMKANLVELLFMGSLPMQNGAPGFISNIFNGNQLVMDNLLYSLLDFYVMVEKTGPQLWQNPRYRFQLTDYSKNNVDFFIRFIARMLNDTTYLLDETFNLLNSIHDYQQEIKKRESGGEANETMGTDEELAQNLEEDERRVKSYMGLSNKTMELFKLFTKEVPRGFVLPEIVDRLAEFVVAVARDGRSFNIVYFQKAEKILTTKTFIKNEIINGLIEFANKAEKARLDEENEELELGEIPDEFLDPLMFTLMEDPVILPSSRVSIDRSTIKAHLLSDSTDPFNRVPLKLEDVIDDVELKQKIQDFKQQKKIHKSKVIMMKMKMLS</sequence>
<dbReference type="CDD" id="cd16657">
    <property type="entry name" value="RING-Ubox_UBE4A"/>
    <property type="match status" value="1"/>
</dbReference>
<dbReference type="InterPro" id="IPR045132">
    <property type="entry name" value="UBE4"/>
</dbReference>
<dbReference type="Pfam" id="PF04564">
    <property type="entry name" value="U-box"/>
    <property type="match status" value="1"/>
</dbReference>
<organism evidence="13 14">
    <name type="scientific">Candida albicans</name>
    <name type="common">Yeast</name>
    <dbReference type="NCBI Taxonomy" id="5476"/>
    <lineage>
        <taxon>Eukaryota</taxon>
        <taxon>Fungi</taxon>
        <taxon>Dikarya</taxon>
        <taxon>Ascomycota</taxon>
        <taxon>Saccharomycotina</taxon>
        <taxon>Pichiomycetes</taxon>
        <taxon>Debaryomycetaceae</taxon>
        <taxon>Candida/Lodderomyces clade</taxon>
        <taxon>Candida</taxon>
    </lineage>
</organism>
<dbReference type="GO" id="GO:0005737">
    <property type="term" value="C:cytoplasm"/>
    <property type="evidence" value="ECO:0007669"/>
    <property type="project" value="UniProtKB-SubCell"/>
</dbReference>
<dbReference type="Proteomes" id="UP000536275">
    <property type="component" value="Unassembled WGS sequence"/>
</dbReference>
<dbReference type="AlphaFoldDB" id="A0A8H6F5P1"/>
<keyword evidence="9" id="KW-0833">Ubl conjugation pathway</keyword>
<dbReference type="GO" id="GO:0005634">
    <property type="term" value="C:nucleus"/>
    <property type="evidence" value="ECO:0007669"/>
    <property type="project" value="UniProtKB-SubCell"/>
</dbReference>
<dbReference type="EMBL" id="JABWAD010000007">
    <property type="protein sequence ID" value="KAF6072223.1"/>
    <property type="molecule type" value="Genomic_DNA"/>
</dbReference>
<gene>
    <name evidence="13" type="ORF">FOB64_000275</name>
</gene>
<comment type="catalytic activity">
    <reaction evidence="1">
        <text>S-ubiquitinyl-[E2 ubiquitin-conjugating enzyme]-L-cysteine + [acceptor protein]-L-lysine = [E2 ubiquitin-conjugating enzyme]-L-cysteine + N(6)-ubiquitinyl-[acceptor protein]-L-lysine.</text>
        <dbReference type="EC" id="2.3.2.27"/>
    </reaction>
</comment>
<dbReference type="InterPro" id="IPR013083">
    <property type="entry name" value="Znf_RING/FYVE/PHD"/>
</dbReference>
<comment type="subcellular location">
    <subcellularLocation>
        <location evidence="3">Cytoplasm</location>
    </subcellularLocation>
    <subcellularLocation>
        <location evidence="2">Nucleus</location>
    </subcellularLocation>
</comment>
<evidence type="ECO:0000259" key="12">
    <source>
        <dbReference type="PROSITE" id="PS51698"/>
    </source>
</evidence>
<dbReference type="GO" id="GO:0034450">
    <property type="term" value="F:ubiquitin-ubiquitin ligase activity"/>
    <property type="evidence" value="ECO:0007669"/>
    <property type="project" value="InterPro"/>
</dbReference>
<reference evidence="13 14" key="1">
    <citation type="submission" date="2020-03" db="EMBL/GenBank/DDBJ databases">
        <title>FDA dAtabase for Regulatory Grade micrObial Sequences (FDA-ARGOS): Supporting development and validation of Infectious Disease Dx tests.</title>
        <authorList>
            <person name="Campos J."/>
            <person name="Goldberg B."/>
            <person name="Tallon L."/>
            <person name="Sadzewicz L."/>
            <person name="Vavikolanu K."/>
            <person name="Mehta A."/>
            <person name="Aluvathingal J."/>
            <person name="Nadendla S."/>
            <person name="Nandy P."/>
            <person name="Geyer C."/>
            <person name="Yan Y."/>
            <person name="Sichtig H."/>
        </authorList>
    </citation>
    <scope>NUCLEOTIDE SEQUENCE [LARGE SCALE GENOMIC DNA]</scope>
    <source>
        <strain evidence="13 14">FDAARGOS_656</strain>
    </source>
</reference>
<dbReference type="Gene3D" id="3.30.40.10">
    <property type="entry name" value="Zinc/RING finger domain, C3HC4 (zinc finger)"/>
    <property type="match status" value="1"/>
</dbReference>
<evidence type="ECO:0000256" key="11">
    <source>
        <dbReference type="SAM" id="MobiDB-lite"/>
    </source>
</evidence>
<feature type="compositionally biased region" description="Polar residues" evidence="11">
    <location>
        <begin position="17"/>
        <end position="29"/>
    </location>
</feature>
<feature type="region of interest" description="Disordered" evidence="11">
    <location>
        <begin position="1"/>
        <end position="79"/>
    </location>
</feature>
<evidence type="ECO:0000313" key="14">
    <source>
        <dbReference type="Proteomes" id="UP000536275"/>
    </source>
</evidence>
<evidence type="ECO:0000256" key="9">
    <source>
        <dbReference type="ARBA" id="ARBA00022786"/>
    </source>
</evidence>